<sequence>MKNLFSRDRQQPNLLGSIDQFFQHTLSHLPRSFTEKIIPVKIEESAGTFTIIADLPGIEKKAIHLRSHYQSLMITIEEKEQMATLDEKGQTLSEQQSVSIRERSVPIPFSFSETDIHAHYTNGQLIITIKKNEKPILID</sequence>
<gene>
    <name evidence="4" type="ORF">BleG1_2135</name>
</gene>
<evidence type="ECO:0000259" key="3">
    <source>
        <dbReference type="PROSITE" id="PS01031"/>
    </source>
</evidence>
<evidence type="ECO:0000256" key="1">
    <source>
        <dbReference type="PROSITE-ProRule" id="PRU00285"/>
    </source>
</evidence>
<dbReference type="Gene3D" id="2.60.40.790">
    <property type="match status" value="1"/>
</dbReference>
<dbReference type="AlphaFoldDB" id="A0A060M2C7"/>
<dbReference type="EMBL" id="CP003923">
    <property type="protein sequence ID" value="AIC94713.1"/>
    <property type="molecule type" value="Genomic_DNA"/>
</dbReference>
<keyword evidence="4" id="KW-0346">Stress response</keyword>
<accession>A0A060M2C7</accession>
<evidence type="ECO:0000313" key="4">
    <source>
        <dbReference type="EMBL" id="AIC94713.1"/>
    </source>
</evidence>
<dbReference type="STRING" id="1246626.BleG1_2135"/>
<dbReference type="KEGG" id="ble:BleG1_2135"/>
<feature type="domain" description="SHSP" evidence="3">
    <location>
        <begin position="31"/>
        <end position="139"/>
    </location>
</feature>
<evidence type="ECO:0000313" key="5">
    <source>
        <dbReference type="Proteomes" id="UP000027142"/>
    </source>
</evidence>
<reference evidence="4 5" key="1">
    <citation type="journal article" date="2014" name="Gene">
        <title>A comparative genomic analysis of the alkalitolerant soil bacterium Bacillus lehensis G1.</title>
        <authorList>
            <person name="Noor Y.M."/>
            <person name="Samsulrizal N.H."/>
            <person name="Jema'on N.A."/>
            <person name="Low K.O."/>
            <person name="Ramli A.N."/>
            <person name="Alias N.I."/>
            <person name="Damis S.I."/>
            <person name="Fuzi S.F."/>
            <person name="Isa M.N."/>
            <person name="Murad A.M."/>
            <person name="Raih M.F."/>
            <person name="Bakar F.D."/>
            <person name="Najimudin N."/>
            <person name="Mahadi N.M."/>
            <person name="Illias R.M."/>
        </authorList>
    </citation>
    <scope>NUCLEOTIDE SEQUENCE [LARGE SCALE GENOMIC DNA]</scope>
    <source>
        <strain evidence="4 5">G1</strain>
    </source>
</reference>
<dbReference type="RefSeq" id="WP_038480491.1">
    <property type="nucleotide sequence ID" value="NZ_CP003923.1"/>
</dbReference>
<dbReference type="InterPro" id="IPR008978">
    <property type="entry name" value="HSP20-like_chaperone"/>
</dbReference>
<dbReference type="SUPFAM" id="SSF49764">
    <property type="entry name" value="HSP20-like chaperones"/>
    <property type="match status" value="1"/>
</dbReference>
<organism evidence="4 5">
    <name type="scientific">Shouchella lehensis G1</name>
    <dbReference type="NCBI Taxonomy" id="1246626"/>
    <lineage>
        <taxon>Bacteria</taxon>
        <taxon>Bacillati</taxon>
        <taxon>Bacillota</taxon>
        <taxon>Bacilli</taxon>
        <taxon>Bacillales</taxon>
        <taxon>Bacillaceae</taxon>
        <taxon>Shouchella</taxon>
    </lineage>
</organism>
<dbReference type="CDD" id="cd06464">
    <property type="entry name" value="ACD_sHsps-like"/>
    <property type="match status" value="1"/>
</dbReference>
<keyword evidence="5" id="KW-1185">Reference proteome</keyword>
<dbReference type="HOGENOM" id="CLU_046737_8_6_9"/>
<protein>
    <submittedName>
        <fullName evidence="4">Heat shock protein</fullName>
    </submittedName>
</protein>
<dbReference type="OrthoDB" id="1806521at2"/>
<proteinExistence type="inferred from homology"/>
<dbReference type="Proteomes" id="UP000027142">
    <property type="component" value="Chromosome"/>
</dbReference>
<dbReference type="PATRIC" id="fig|1246626.3.peg.2134"/>
<comment type="similarity">
    <text evidence="1 2">Belongs to the small heat shock protein (HSP20) family.</text>
</comment>
<name>A0A060M2C7_9BACI</name>
<dbReference type="Pfam" id="PF00011">
    <property type="entry name" value="HSP20"/>
    <property type="match status" value="1"/>
</dbReference>
<dbReference type="eggNOG" id="COG0071">
    <property type="taxonomic scope" value="Bacteria"/>
</dbReference>
<dbReference type="PROSITE" id="PS01031">
    <property type="entry name" value="SHSP"/>
    <property type="match status" value="1"/>
</dbReference>
<evidence type="ECO:0000256" key="2">
    <source>
        <dbReference type="RuleBase" id="RU003616"/>
    </source>
</evidence>
<dbReference type="InterPro" id="IPR002068">
    <property type="entry name" value="A-crystallin/Hsp20_dom"/>
</dbReference>